<evidence type="ECO:0000256" key="4">
    <source>
        <dbReference type="HAMAP-Rule" id="MF_01185"/>
    </source>
</evidence>
<keyword evidence="2 4" id="KW-1005">Bacterial flagellum biogenesis</keyword>
<comment type="function">
    <text evidence="4">Acts as an anti-CsrA protein, binds CsrA and prevents it from repressing translation of its target genes, one of which is flagellin. Binds to flagellin and participates in the assembly of the flagellum.</text>
</comment>
<name>A0A7I8DCW4_9BACL</name>
<dbReference type="PANTHER" id="PTHR39190:SF1">
    <property type="entry name" value="FLAGELLAR ASSEMBLY FACTOR FLIW"/>
    <property type="match status" value="1"/>
</dbReference>
<dbReference type="GO" id="GO:0005737">
    <property type="term" value="C:cytoplasm"/>
    <property type="evidence" value="ECO:0007669"/>
    <property type="project" value="UniProtKB-SubCell"/>
</dbReference>
<dbReference type="InterPro" id="IPR003775">
    <property type="entry name" value="Flagellar_assembly_factor_FliW"/>
</dbReference>
<keyword evidence="5" id="KW-0282">Flagellum</keyword>
<proteinExistence type="inferred from homology"/>
<dbReference type="Pfam" id="PF02623">
    <property type="entry name" value="FliW"/>
    <property type="match status" value="1"/>
</dbReference>
<dbReference type="EMBL" id="AP023366">
    <property type="protein sequence ID" value="BCJ87867.1"/>
    <property type="molecule type" value="Genomic_DNA"/>
</dbReference>
<sequence>MNENKYIVKFPEGLPGIEAGHDFQLFLPDPEGPFFELKSLKNEAITLVLTDPRPFFPHYRVELPIAELESIGITDEKAARILVVTVLSDDVARITVNLLAPVVINIEKGLGKQVLLNNAEYGVRHPLFSGTAFR</sequence>
<accession>A0A7I8DCW4</accession>
<keyword evidence="3 4" id="KW-0810">Translation regulation</keyword>
<dbReference type="SUPFAM" id="SSF141457">
    <property type="entry name" value="BH3618-like"/>
    <property type="match status" value="1"/>
</dbReference>
<comment type="subcellular location">
    <subcellularLocation>
        <location evidence="4">Cytoplasm</location>
    </subcellularLocation>
</comment>
<dbReference type="KEGG" id="eff:skT53_28520"/>
<protein>
    <recommendedName>
        <fullName evidence="4">Flagellar assembly factor FliW</fullName>
    </recommendedName>
</protein>
<keyword evidence="5" id="KW-0969">Cilium</keyword>
<keyword evidence="5" id="KW-0966">Cell projection</keyword>
<evidence type="ECO:0000256" key="1">
    <source>
        <dbReference type="ARBA" id="ARBA00022490"/>
    </source>
</evidence>
<dbReference type="RefSeq" id="WP_200758325.1">
    <property type="nucleotide sequence ID" value="NZ_AP023366.1"/>
</dbReference>
<keyword evidence="4" id="KW-0143">Chaperone</keyword>
<evidence type="ECO:0000313" key="6">
    <source>
        <dbReference type="Proteomes" id="UP000593802"/>
    </source>
</evidence>
<dbReference type="Gene3D" id="2.30.290.10">
    <property type="entry name" value="BH3618-like"/>
    <property type="match status" value="1"/>
</dbReference>
<organism evidence="5 6">
    <name type="scientific">Effusibacillus dendaii</name>
    <dbReference type="NCBI Taxonomy" id="2743772"/>
    <lineage>
        <taxon>Bacteria</taxon>
        <taxon>Bacillati</taxon>
        <taxon>Bacillota</taxon>
        <taxon>Bacilli</taxon>
        <taxon>Bacillales</taxon>
        <taxon>Alicyclobacillaceae</taxon>
        <taxon>Effusibacillus</taxon>
    </lineage>
</organism>
<dbReference type="Proteomes" id="UP000593802">
    <property type="component" value="Chromosome"/>
</dbReference>
<keyword evidence="6" id="KW-1185">Reference proteome</keyword>
<dbReference type="HAMAP" id="MF_01185">
    <property type="entry name" value="FliW"/>
    <property type="match status" value="1"/>
</dbReference>
<comment type="subunit">
    <text evidence="4">Interacts with translational regulator CsrA and flagellin(s).</text>
</comment>
<comment type="similarity">
    <text evidence="4">Belongs to the FliW family.</text>
</comment>
<evidence type="ECO:0000313" key="5">
    <source>
        <dbReference type="EMBL" id="BCJ87867.1"/>
    </source>
</evidence>
<dbReference type="AlphaFoldDB" id="A0A7I8DCW4"/>
<reference evidence="5 6" key="1">
    <citation type="submission" date="2020-08" db="EMBL/GenBank/DDBJ databases">
        <title>Complete Genome Sequence of Effusibacillus dendaii Strain skT53, Isolated from Farmland soil.</title>
        <authorList>
            <person name="Konishi T."/>
            <person name="Kawasaki H."/>
        </authorList>
    </citation>
    <scope>NUCLEOTIDE SEQUENCE [LARGE SCALE GENOMIC DNA]</scope>
    <source>
        <strain evidence="6">skT53</strain>
    </source>
</reference>
<evidence type="ECO:0000256" key="2">
    <source>
        <dbReference type="ARBA" id="ARBA00022795"/>
    </source>
</evidence>
<dbReference type="GO" id="GO:0044780">
    <property type="term" value="P:bacterial-type flagellum assembly"/>
    <property type="evidence" value="ECO:0007669"/>
    <property type="project" value="UniProtKB-UniRule"/>
</dbReference>
<keyword evidence="1 4" id="KW-0963">Cytoplasm</keyword>
<dbReference type="InterPro" id="IPR024046">
    <property type="entry name" value="Flagellar_assmbl_FliW_dom_sf"/>
</dbReference>
<dbReference type="PANTHER" id="PTHR39190">
    <property type="entry name" value="FLAGELLAR ASSEMBLY FACTOR FLIW"/>
    <property type="match status" value="1"/>
</dbReference>
<evidence type="ECO:0000256" key="3">
    <source>
        <dbReference type="ARBA" id="ARBA00022845"/>
    </source>
</evidence>
<gene>
    <name evidence="4 5" type="primary">fliW</name>
    <name evidence="5" type="ORF">skT53_28520</name>
</gene>
<dbReference type="GO" id="GO:0006417">
    <property type="term" value="P:regulation of translation"/>
    <property type="evidence" value="ECO:0007669"/>
    <property type="project" value="UniProtKB-KW"/>
</dbReference>